<sequence>MIENGRYLIRSEDNKSLYPVALQAYIRNNTGKDIKDITFGFVAWDKNGLPVKIKKSIDFSDGYEDYIFYKNN</sequence>
<comment type="caution">
    <text evidence="2">The sequence shown here is derived from an EMBL/GenBank/DDBJ whole genome shotgun (WGS) entry which is preliminary data.</text>
</comment>
<dbReference type="Pfam" id="PF19092">
    <property type="entry name" value="DUF5780"/>
    <property type="match status" value="1"/>
</dbReference>
<accession>A0ABT7HZG7</accession>
<name>A0ABT7HZG7_MAMSC</name>
<evidence type="ECO:0000313" key="2">
    <source>
        <dbReference type="EMBL" id="MDL0117390.1"/>
    </source>
</evidence>
<reference evidence="2" key="2">
    <citation type="journal article" date="2023" name="Vet. Microbiol.">
        <title>Emergence of livestock-associated Mammaliicoccus sciuri ST71 co-harbouring mecA and mecC genes in Brazil.</title>
        <authorList>
            <person name="de Moura G.S."/>
            <person name="de Carvalho E."/>
            <person name="Ramos Sanchez E.M."/>
            <person name="Sellera F.P."/>
            <person name="Marques M.F.S."/>
            <person name="Heinemann M.B."/>
            <person name="De Vliegher S."/>
            <person name="Souza F.N."/>
            <person name="Mota R.A."/>
        </authorList>
    </citation>
    <scope>NUCLEOTIDE SEQUENCE</scope>
    <source>
        <strain evidence="2">BR656</strain>
    </source>
</reference>
<keyword evidence="3" id="KW-1185">Reference proteome</keyword>
<evidence type="ECO:0000259" key="1">
    <source>
        <dbReference type="Pfam" id="PF19092"/>
    </source>
</evidence>
<reference evidence="2" key="1">
    <citation type="submission" date="2022-09" db="EMBL/GenBank/DDBJ databases">
        <authorList>
            <person name="De Moura G.S."/>
            <person name="Carvalho E."/>
            <person name="Ramos Sanchez E.M."/>
            <person name="Sellera F.P."/>
            <person name="Marques M.F.S."/>
            <person name="Heinemann M.B."/>
            <person name="De Vliegher S."/>
            <person name="Souza F.N."/>
            <person name="Mota R.A."/>
        </authorList>
    </citation>
    <scope>NUCLEOTIDE SEQUENCE</scope>
    <source>
        <strain evidence="2">BR656</strain>
    </source>
</reference>
<protein>
    <submittedName>
        <fullName evidence="2">DUF5780 domain-containing protein</fullName>
    </submittedName>
</protein>
<organism evidence="2 3">
    <name type="scientific">Mammaliicoccus sciuri</name>
    <name type="common">Staphylococcus sciuri</name>
    <dbReference type="NCBI Taxonomy" id="1296"/>
    <lineage>
        <taxon>Bacteria</taxon>
        <taxon>Bacillati</taxon>
        <taxon>Bacillota</taxon>
        <taxon>Bacilli</taxon>
        <taxon>Bacillales</taxon>
        <taxon>Staphylococcaceae</taxon>
        <taxon>Mammaliicoccus</taxon>
    </lineage>
</organism>
<proteinExistence type="predicted"/>
<dbReference type="Proteomes" id="UP001176210">
    <property type="component" value="Unassembled WGS sequence"/>
</dbReference>
<dbReference type="InterPro" id="IPR043939">
    <property type="entry name" value="DUF5780"/>
</dbReference>
<evidence type="ECO:0000313" key="3">
    <source>
        <dbReference type="Proteomes" id="UP001176210"/>
    </source>
</evidence>
<gene>
    <name evidence="2" type="ORF">OWO77_10520</name>
</gene>
<dbReference type="EMBL" id="JAPNQM010000005">
    <property type="protein sequence ID" value="MDL0117390.1"/>
    <property type="molecule type" value="Genomic_DNA"/>
</dbReference>
<dbReference type="RefSeq" id="WP_204258868.1">
    <property type="nucleotide sequence ID" value="NZ_CP120185.1"/>
</dbReference>
<feature type="domain" description="DUF5780" evidence="1">
    <location>
        <begin position="22"/>
        <end position="62"/>
    </location>
</feature>